<reference evidence="15" key="1">
    <citation type="journal article" date="2014" name="Int. J. Syst. Evol. Microbiol.">
        <title>Complete genome sequence of Corynebacterium casei LMG S-19264T (=DSM 44701T), isolated from a smear-ripened cheese.</title>
        <authorList>
            <consortium name="US DOE Joint Genome Institute (JGI-PGF)"/>
            <person name="Walter F."/>
            <person name="Albersmeier A."/>
            <person name="Kalinowski J."/>
            <person name="Ruckert C."/>
        </authorList>
    </citation>
    <scope>NUCLEOTIDE SEQUENCE</scope>
    <source>
        <strain evidence="15">VKM B-1606</strain>
    </source>
</reference>
<feature type="transmembrane region" description="Helical" evidence="13">
    <location>
        <begin position="215"/>
        <end position="236"/>
    </location>
</feature>
<dbReference type="GO" id="GO:0006824">
    <property type="term" value="P:cobalt ion transport"/>
    <property type="evidence" value="ECO:0007669"/>
    <property type="project" value="UniProtKB-KW"/>
</dbReference>
<dbReference type="Pfam" id="PF03824">
    <property type="entry name" value="NicO"/>
    <property type="match status" value="2"/>
</dbReference>
<reference evidence="16 17" key="2">
    <citation type="submission" date="2021-01" db="EMBL/GenBank/DDBJ databases">
        <title>Genomic Encyclopedia of Type Strains, Phase IV (KMG-IV): sequencing the most valuable type-strain genomes for metagenomic binning, comparative biology and taxonomic classification.</title>
        <authorList>
            <person name="Goeker M."/>
        </authorList>
    </citation>
    <scope>NUCLEOTIDE SEQUENCE [LARGE SCALE GENOMIC DNA]</scope>
    <source>
        <strain evidence="16 17">DSM 6130</strain>
    </source>
</reference>
<dbReference type="GO" id="GO:0015099">
    <property type="term" value="F:nickel cation transmembrane transporter activity"/>
    <property type="evidence" value="ECO:0007669"/>
    <property type="project" value="UniProtKB-UniRule"/>
</dbReference>
<keyword evidence="6" id="KW-0533">Nickel</keyword>
<dbReference type="PANTHER" id="PTHR40659">
    <property type="entry name" value="NICKEL/COBALT EFFLUX SYSTEM RCNA"/>
    <property type="match status" value="1"/>
</dbReference>
<feature type="transmembrane region" description="Helical" evidence="13">
    <location>
        <begin position="242"/>
        <end position="269"/>
    </location>
</feature>
<evidence type="ECO:0000256" key="7">
    <source>
        <dbReference type="ARBA" id="ARBA00022692"/>
    </source>
</evidence>
<gene>
    <name evidence="15" type="ORF">GCM10008170_30520</name>
    <name evidence="16" type="ORF">JOD31_003066</name>
</gene>
<evidence type="ECO:0000256" key="13">
    <source>
        <dbReference type="RuleBase" id="RU362101"/>
    </source>
</evidence>
<keyword evidence="17" id="KW-1185">Reference proteome</keyword>
<evidence type="ECO:0000313" key="15">
    <source>
        <dbReference type="EMBL" id="GLK57033.1"/>
    </source>
</evidence>
<evidence type="ECO:0000256" key="4">
    <source>
        <dbReference type="ARBA" id="ARBA00022448"/>
    </source>
</evidence>
<evidence type="ECO:0000256" key="11">
    <source>
        <dbReference type="ARBA" id="ARBA00023136"/>
    </source>
</evidence>
<dbReference type="AlphaFoldDB" id="A0A9W6IV04"/>
<feature type="transmembrane region" description="Helical" evidence="13">
    <location>
        <begin position="75"/>
        <end position="96"/>
    </location>
</feature>
<dbReference type="Proteomes" id="UP000758856">
    <property type="component" value="Unassembled WGS sequence"/>
</dbReference>
<reference evidence="15" key="3">
    <citation type="submission" date="2023-01" db="EMBL/GenBank/DDBJ databases">
        <authorList>
            <person name="Sun Q."/>
            <person name="Evtushenko L."/>
        </authorList>
    </citation>
    <scope>NUCLEOTIDE SEQUENCE</scope>
    <source>
        <strain evidence="15">VKM B-1606</strain>
    </source>
</reference>
<dbReference type="PANTHER" id="PTHR40659:SF1">
    <property type="entry name" value="NICKEL_COBALT EFFLUX SYSTEM RCNA"/>
    <property type="match status" value="1"/>
</dbReference>
<evidence type="ECO:0000256" key="3">
    <source>
        <dbReference type="ARBA" id="ARBA00022426"/>
    </source>
</evidence>
<dbReference type="GO" id="GO:0005886">
    <property type="term" value="C:plasma membrane"/>
    <property type="evidence" value="ECO:0007669"/>
    <property type="project" value="UniProtKB-SubCell"/>
</dbReference>
<comment type="similarity">
    <text evidence="13">Belongs to the NiCoT transporter (TC 2.A.52) family.</text>
</comment>
<feature type="transmembrane region" description="Helical" evidence="13">
    <location>
        <begin position="154"/>
        <end position="173"/>
    </location>
</feature>
<keyword evidence="9" id="KW-0406">Ion transport</keyword>
<dbReference type="GO" id="GO:0032025">
    <property type="term" value="P:response to cobalt ion"/>
    <property type="evidence" value="ECO:0007669"/>
    <property type="project" value="TreeGrafter"/>
</dbReference>
<dbReference type="RefSeq" id="WP_204951276.1">
    <property type="nucleotide sequence ID" value="NZ_BSFF01000003.1"/>
</dbReference>
<name>A0A9W6IV04_9HYPH</name>
<evidence type="ECO:0000256" key="8">
    <source>
        <dbReference type="ARBA" id="ARBA00022989"/>
    </source>
</evidence>
<keyword evidence="12" id="KW-0170">Cobalt</keyword>
<keyword evidence="14" id="KW-0732">Signal</keyword>
<evidence type="ECO:0000256" key="9">
    <source>
        <dbReference type="ARBA" id="ARBA00023065"/>
    </source>
</evidence>
<feature type="transmembrane region" description="Helical" evidence="13">
    <location>
        <begin position="117"/>
        <end position="142"/>
    </location>
</feature>
<evidence type="ECO:0000256" key="14">
    <source>
        <dbReference type="SAM" id="SignalP"/>
    </source>
</evidence>
<comment type="caution">
    <text evidence="15">The sequence shown here is derived from an EMBL/GenBank/DDBJ whole genome shotgun (WGS) entry which is preliminary data.</text>
</comment>
<evidence type="ECO:0000313" key="18">
    <source>
        <dbReference type="Proteomes" id="UP001143400"/>
    </source>
</evidence>
<evidence type="ECO:0000256" key="1">
    <source>
        <dbReference type="ARBA" id="ARBA00002510"/>
    </source>
</evidence>
<keyword evidence="10" id="KW-0921">Nickel transport</keyword>
<dbReference type="GO" id="GO:0046583">
    <property type="term" value="F:monoatomic cation efflux transmembrane transporter activity"/>
    <property type="evidence" value="ECO:0007669"/>
    <property type="project" value="TreeGrafter"/>
</dbReference>
<keyword evidence="11 13" id="KW-0472">Membrane</keyword>
<evidence type="ECO:0000256" key="10">
    <source>
        <dbReference type="ARBA" id="ARBA00023112"/>
    </source>
</evidence>
<keyword evidence="7 13" id="KW-0812">Transmembrane</keyword>
<evidence type="ECO:0000256" key="5">
    <source>
        <dbReference type="ARBA" id="ARBA00022475"/>
    </source>
</evidence>
<evidence type="ECO:0000313" key="16">
    <source>
        <dbReference type="EMBL" id="MBM7852824.1"/>
    </source>
</evidence>
<protein>
    <recommendedName>
        <fullName evidence="13">Nickel/cobalt efflux system</fullName>
    </recommendedName>
</protein>
<keyword evidence="4 13" id="KW-0813">Transport</keyword>
<comment type="function">
    <text evidence="1">Efflux system for nickel and cobalt.</text>
</comment>
<feature type="signal peptide" evidence="14">
    <location>
        <begin position="1"/>
        <end position="20"/>
    </location>
</feature>
<keyword evidence="5" id="KW-1003">Cell membrane</keyword>
<feature type="chain" id="PRO_5040877338" description="Nickel/cobalt efflux system" evidence="14">
    <location>
        <begin position="21"/>
        <end position="321"/>
    </location>
</feature>
<dbReference type="InterPro" id="IPR051224">
    <property type="entry name" value="NiCoT_RcnA"/>
</dbReference>
<accession>A0A9W6IV04</accession>
<evidence type="ECO:0000256" key="2">
    <source>
        <dbReference type="ARBA" id="ARBA00004651"/>
    </source>
</evidence>
<dbReference type="Proteomes" id="UP001143400">
    <property type="component" value="Unassembled WGS sequence"/>
</dbReference>
<evidence type="ECO:0000256" key="12">
    <source>
        <dbReference type="ARBA" id="ARBA00023285"/>
    </source>
</evidence>
<dbReference type="EMBL" id="BSFF01000003">
    <property type="protein sequence ID" value="GLK57033.1"/>
    <property type="molecule type" value="Genomic_DNA"/>
</dbReference>
<keyword evidence="3" id="KW-0171">Cobalt transport</keyword>
<evidence type="ECO:0000256" key="6">
    <source>
        <dbReference type="ARBA" id="ARBA00022596"/>
    </source>
</evidence>
<comment type="subcellular location">
    <subcellularLocation>
        <location evidence="2 13">Cell membrane</location>
        <topology evidence="2 13">Multi-pass membrane protein</topology>
    </subcellularLocation>
</comment>
<dbReference type="EMBL" id="JAFBCY010000003">
    <property type="protein sequence ID" value="MBM7852824.1"/>
    <property type="molecule type" value="Genomic_DNA"/>
</dbReference>
<feature type="transmembrane region" description="Helical" evidence="13">
    <location>
        <begin position="290"/>
        <end position="314"/>
    </location>
</feature>
<proteinExistence type="inferred from homology"/>
<evidence type="ECO:0000313" key="17">
    <source>
        <dbReference type="Proteomes" id="UP000758856"/>
    </source>
</evidence>
<sequence length="321" mass="31571">MRRVVLVASAALALVALAGAADALAQAAGPFGVGRPDGPGGAPAAGGLLGWIAAQQSSFYRSLSAAIRAAKTDNAALFSLAGLSFAYGVFHAAGPGHGKAVISSYLIATGEGFRRGVALSTLAALAQAVTAIAAVGLIAVVLGATSMAMGVATWWLEAASYAVILTLGLVLVWRKGRGFLRTLRGQAAHVHGPDCAHEHGVDPKLVEGRVDWRRAGAAVLAIGLRPCTGALVVLVFALAQGILWAGVAATFAMAAGTAVTVAAIAALAVGAKGLALRLAAARPGAGSVALAGLETLAALVVLAFGAIMLAGLLLTGVGAPG</sequence>
<dbReference type="InterPro" id="IPR011541">
    <property type="entry name" value="Ni/Co_transpt_high_affinity"/>
</dbReference>
<organism evidence="15 18">
    <name type="scientific">Methylopila capsulata</name>
    <dbReference type="NCBI Taxonomy" id="61654"/>
    <lineage>
        <taxon>Bacteria</taxon>
        <taxon>Pseudomonadati</taxon>
        <taxon>Pseudomonadota</taxon>
        <taxon>Alphaproteobacteria</taxon>
        <taxon>Hyphomicrobiales</taxon>
        <taxon>Methylopilaceae</taxon>
        <taxon>Methylopila</taxon>
    </lineage>
</organism>
<dbReference type="GO" id="GO:0010045">
    <property type="term" value="P:response to nickel cation"/>
    <property type="evidence" value="ECO:0007669"/>
    <property type="project" value="TreeGrafter"/>
</dbReference>
<keyword evidence="8 13" id="KW-1133">Transmembrane helix</keyword>